<dbReference type="InterPro" id="IPR006311">
    <property type="entry name" value="TAT_signal"/>
</dbReference>
<reference evidence="2 3" key="1">
    <citation type="submission" date="2019-08" db="EMBL/GenBank/DDBJ databases">
        <authorList>
            <person name="Peeters C."/>
        </authorList>
    </citation>
    <scope>NUCLEOTIDE SEQUENCE [LARGE SCALE GENOMIC DNA]</scope>
    <source>
        <strain evidence="2 3">LMG 31114</strain>
    </source>
</reference>
<accession>A0A5E4UG21</accession>
<dbReference type="Proteomes" id="UP000366945">
    <property type="component" value="Unassembled WGS sequence"/>
</dbReference>
<evidence type="ECO:0000313" key="3">
    <source>
        <dbReference type="Proteomes" id="UP000366945"/>
    </source>
</evidence>
<dbReference type="PIRSF" id="PIRSF010312">
    <property type="entry name" value="Sulphur_oxidation_SoxY"/>
    <property type="match status" value="1"/>
</dbReference>
<dbReference type="EMBL" id="CABPSK010000002">
    <property type="protein sequence ID" value="VVD97189.1"/>
    <property type="molecule type" value="Genomic_DNA"/>
</dbReference>
<dbReference type="PROSITE" id="PS51318">
    <property type="entry name" value="TAT"/>
    <property type="match status" value="1"/>
</dbReference>
<evidence type="ECO:0000259" key="1">
    <source>
        <dbReference type="Pfam" id="PF13501"/>
    </source>
</evidence>
<dbReference type="InterPro" id="IPR016568">
    <property type="entry name" value="Sulphur_oxidation_SoxY"/>
</dbReference>
<dbReference type="Pfam" id="PF13501">
    <property type="entry name" value="SoxY"/>
    <property type="match status" value="1"/>
</dbReference>
<gene>
    <name evidence="2" type="ORF">PPN31114_01927</name>
</gene>
<dbReference type="InterPro" id="IPR038162">
    <property type="entry name" value="SoxY_sf"/>
</dbReference>
<dbReference type="AlphaFoldDB" id="A0A5E4UG21"/>
<proteinExistence type="predicted"/>
<feature type="domain" description="Ig-like SoxY" evidence="1">
    <location>
        <begin position="70"/>
        <end position="170"/>
    </location>
</feature>
<protein>
    <submittedName>
        <fullName evidence="2">Tat pathway signal protein</fullName>
    </submittedName>
</protein>
<dbReference type="InterPro" id="IPR032711">
    <property type="entry name" value="SoxY"/>
</dbReference>
<evidence type="ECO:0000313" key="2">
    <source>
        <dbReference type="EMBL" id="VVD97189.1"/>
    </source>
</evidence>
<organism evidence="2 3">
    <name type="scientific">Pandoraea pneumonica</name>
    <dbReference type="NCBI Taxonomy" id="2508299"/>
    <lineage>
        <taxon>Bacteria</taxon>
        <taxon>Pseudomonadati</taxon>
        <taxon>Pseudomonadota</taxon>
        <taxon>Betaproteobacteria</taxon>
        <taxon>Burkholderiales</taxon>
        <taxon>Burkholderiaceae</taxon>
        <taxon>Pandoraea</taxon>
    </lineage>
</organism>
<keyword evidence="3" id="KW-1185">Reference proteome</keyword>
<dbReference type="Gene3D" id="2.60.40.2470">
    <property type="entry name" value="SoxY domain"/>
    <property type="match status" value="1"/>
</dbReference>
<name>A0A5E4UG21_9BURK</name>
<dbReference type="NCBIfam" id="TIGR04488">
    <property type="entry name" value="SoxY_true_GGCGG"/>
    <property type="match status" value="1"/>
</dbReference>
<sequence>MFERLRTGGLQRRKYTKMNQQRRDMLRFSAVMGLAVAAGLIKPEEARAAEAQWNKAAFATKSVADTVKALGGTSASPSDLVVLTAPDIAENGAVVPVAVTSKAPNTQSIAILIEKNPNTLAASFDIPDGTDPSVTTRVKMGQTSKVYALVKADNKYLVAEKEIKVTLGGCGG</sequence>